<dbReference type="PROSITE" id="PS51375">
    <property type="entry name" value="PPR"/>
    <property type="match status" value="1"/>
</dbReference>
<comment type="pathway">
    <text evidence="2">Nitrogen metabolism; urea cycle; L-ornithine and urea from L-arginine: step 1/1.</text>
</comment>
<evidence type="ECO:0000256" key="11">
    <source>
        <dbReference type="PROSITE-ProRule" id="PRU00708"/>
    </source>
</evidence>
<feature type="transmembrane region" description="Helical" evidence="13">
    <location>
        <begin position="52"/>
        <end position="78"/>
    </location>
</feature>
<evidence type="ECO:0000256" key="7">
    <source>
        <dbReference type="ARBA" id="ARBA00022737"/>
    </source>
</evidence>
<keyword evidence="13" id="KW-1133">Transmembrane helix</keyword>
<keyword evidence="9" id="KW-0464">Manganese</keyword>
<feature type="repeat" description="PPR" evidence="11">
    <location>
        <begin position="19"/>
        <end position="53"/>
    </location>
</feature>
<comment type="cofactor">
    <cofactor evidence="1">
        <name>Mn(2+)</name>
        <dbReference type="ChEBI" id="CHEBI:29035"/>
    </cofactor>
</comment>
<keyword evidence="13" id="KW-0472">Membrane</keyword>
<protein>
    <recommendedName>
        <fullName evidence="4">arginase</fullName>
        <ecNumber evidence="4">3.5.3.1</ecNumber>
    </recommendedName>
</protein>
<dbReference type="AlphaFoldDB" id="A0AAN9XF12"/>
<evidence type="ECO:0000256" key="4">
    <source>
        <dbReference type="ARBA" id="ARBA00012168"/>
    </source>
</evidence>
<evidence type="ECO:0000256" key="13">
    <source>
        <dbReference type="SAM" id="Phobius"/>
    </source>
</evidence>
<dbReference type="Gene3D" id="3.40.800.10">
    <property type="entry name" value="Ureohydrolase domain"/>
    <property type="match status" value="1"/>
</dbReference>
<dbReference type="PROSITE" id="PS51409">
    <property type="entry name" value="ARGINASE_2"/>
    <property type="match status" value="1"/>
</dbReference>
<comment type="catalytic activity">
    <reaction evidence="10">
        <text>L-arginine + H2O = urea + L-ornithine</text>
        <dbReference type="Rhea" id="RHEA:20569"/>
        <dbReference type="ChEBI" id="CHEBI:15377"/>
        <dbReference type="ChEBI" id="CHEBI:16199"/>
        <dbReference type="ChEBI" id="CHEBI:32682"/>
        <dbReference type="ChEBI" id="CHEBI:46911"/>
        <dbReference type="EC" id="3.5.3.1"/>
    </reaction>
</comment>
<comment type="caution">
    <text evidence="14">The sequence shown here is derived from an EMBL/GenBank/DDBJ whole genome shotgun (WGS) entry which is preliminary data.</text>
</comment>
<dbReference type="GO" id="GO:0033389">
    <property type="term" value="P:putrescine biosynthetic process from arginine, via agmatine"/>
    <property type="evidence" value="ECO:0007669"/>
    <property type="project" value="TreeGrafter"/>
</dbReference>
<proteinExistence type="inferred from homology"/>
<evidence type="ECO:0000256" key="2">
    <source>
        <dbReference type="ARBA" id="ARBA00005098"/>
    </source>
</evidence>
<keyword evidence="7" id="KW-0677">Repeat</keyword>
<keyword evidence="5" id="KW-0056">Arginine metabolism</keyword>
<dbReference type="GO" id="GO:0046872">
    <property type="term" value="F:metal ion binding"/>
    <property type="evidence" value="ECO:0007669"/>
    <property type="project" value="UniProtKB-KW"/>
</dbReference>
<evidence type="ECO:0000313" key="15">
    <source>
        <dbReference type="Proteomes" id="UP001386955"/>
    </source>
</evidence>
<dbReference type="FunFam" id="3.40.800.10:FF:000007">
    <property type="entry name" value="Arginase 1, mitochondrial"/>
    <property type="match status" value="1"/>
</dbReference>
<dbReference type="PANTHER" id="PTHR11358:SF26">
    <property type="entry name" value="GUANIDINO ACID HYDROLASE, MITOCHONDRIAL"/>
    <property type="match status" value="1"/>
</dbReference>
<evidence type="ECO:0000313" key="14">
    <source>
        <dbReference type="EMBL" id="KAK7390133.1"/>
    </source>
</evidence>
<gene>
    <name evidence="14" type="ORF">VNO78_25432</name>
</gene>
<reference evidence="14 15" key="1">
    <citation type="submission" date="2024-01" db="EMBL/GenBank/DDBJ databases">
        <title>The genomes of 5 underutilized Papilionoideae crops provide insights into root nodulation and disease resistanc.</title>
        <authorList>
            <person name="Jiang F."/>
        </authorList>
    </citation>
    <scope>NUCLEOTIDE SEQUENCE [LARGE SCALE GENOMIC DNA]</scope>
    <source>
        <strain evidence="14">DUOXIRENSHENG_FW03</strain>
        <tissue evidence="14">Leaves</tissue>
    </source>
</reference>
<comment type="similarity">
    <text evidence="3">Belongs to the arginase family. Agmatinase subfamily.</text>
</comment>
<dbReference type="InterPro" id="IPR023696">
    <property type="entry name" value="Ureohydrolase_dom_sf"/>
</dbReference>
<organism evidence="14 15">
    <name type="scientific">Psophocarpus tetragonolobus</name>
    <name type="common">Winged bean</name>
    <name type="synonym">Dolichos tetragonolobus</name>
    <dbReference type="NCBI Taxonomy" id="3891"/>
    <lineage>
        <taxon>Eukaryota</taxon>
        <taxon>Viridiplantae</taxon>
        <taxon>Streptophyta</taxon>
        <taxon>Embryophyta</taxon>
        <taxon>Tracheophyta</taxon>
        <taxon>Spermatophyta</taxon>
        <taxon>Magnoliopsida</taxon>
        <taxon>eudicotyledons</taxon>
        <taxon>Gunneridae</taxon>
        <taxon>Pentapetalae</taxon>
        <taxon>rosids</taxon>
        <taxon>fabids</taxon>
        <taxon>Fabales</taxon>
        <taxon>Fabaceae</taxon>
        <taxon>Papilionoideae</taxon>
        <taxon>50 kb inversion clade</taxon>
        <taxon>NPAAA clade</taxon>
        <taxon>indigoferoid/millettioid clade</taxon>
        <taxon>Phaseoleae</taxon>
        <taxon>Psophocarpus</taxon>
    </lineage>
</organism>
<evidence type="ECO:0000256" key="10">
    <source>
        <dbReference type="ARBA" id="ARBA00047391"/>
    </source>
</evidence>
<dbReference type="Pfam" id="PF00491">
    <property type="entry name" value="Arginase"/>
    <property type="match status" value="1"/>
</dbReference>
<keyword evidence="6" id="KW-0479">Metal-binding</keyword>
<evidence type="ECO:0000256" key="1">
    <source>
        <dbReference type="ARBA" id="ARBA00001936"/>
    </source>
</evidence>
<evidence type="ECO:0000256" key="8">
    <source>
        <dbReference type="ARBA" id="ARBA00022801"/>
    </source>
</evidence>
<dbReference type="InterPro" id="IPR011990">
    <property type="entry name" value="TPR-like_helical_dom_sf"/>
</dbReference>
<dbReference type="Gene3D" id="1.25.40.10">
    <property type="entry name" value="Tetratricopeptide repeat domain"/>
    <property type="match status" value="1"/>
</dbReference>
<dbReference type="GO" id="GO:0008783">
    <property type="term" value="F:agmatinase activity"/>
    <property type="evidence" value="ECO:0007669"/>
    <property type="project" value="TreeGrafter"/>
</dbReference>
<dbReference type="InterPro" id="IPR020855">
    <property type="entry name" value="Ureohydrolase_Mn_BS"/>
</dbReference>
<evidence type="ECO:0000256" key="3">
    <source>
        <dbReference type="ARBA" id="ARBA00009227"/>
    </source>
</evidence>
<name>A0AAN9XF12_PSOTE</name>
<dbReference type="PANTHER" id="PTHR11358">
    <property type="entry name" value="ARGINASE/AGMATINASE"/>
    <property type="match status" value="1"/>
</dbReference>
<evidence type="ECO:0000256" key="6">
    <source>
        <dbReference type="ARBA" id="ARBA00022723"/>
    </source>
</evidence>
<dbReference type="Proteomes" id="UP001386955">
    <property type="component" value="Unassembled WGS sequence"/>
</dbReference>
<evidence type="ECO:0000256" key="9">
    <source>
        <dbReference type="ARBA" id="ARBA00023211"/>
    </source>
</evidence>
<dbReference type="EMBL" id="JAYMYS010000006">
    <property type="protein sequence ID" value="KAK7390133.1"/>
    <property type="molecule type" value="Genomic_DNA"/>
</dbReference>
<dbReference type="PROSITE" id="PS01053">
    <property type="entry name" value="ARGINASE_1"/>
    <property type="match status" value="1"/>
</dbReference>
<evidence type="ECO:0000256" key="5">
    <source>
        <dbReference type="ARBA" id="ARBA00022503"/>
    </source>
</evidence>
<accession>A0AAN9XF12</accession>
<evidence type="ECO:0000256" key="12">
    <source>
        <dbReference type="RuleBase" id="RU003684"/>
    </source>
</evidence>
<keyword evidence="13" id="KW-0812">Transmembrane</keyword>
<dbReference type="InterPro" id="IPR002885">
    <property type="entry name" value="PPR_rpt"/>
</dbReference>
<dbReference type="EC" id="3.5.3.1" evidence="4"/>
<dbReference type="SUPFAM" id="SSF52768">
    <property type="entry name" value="Arginase/deacetylase"/>
    <property type="match status" value="1"/>
</dbReference>
<keyword evidence="8 12" id="KW-0378">Hydrolase</keyword>
<sequence>MNSPISNHHYIERHNLSLDVALRTALVDMYAKCGNIARALQFFQDIPQRNCLTWTAIICGLALHGITGMLVMLMSFIARRGIHYMPRLDAAKVSAALLEKGQSRVIDASLTLIRERAKLKGELVRALGGAEATSTLLGVPLGHNSSFLQGPAFAPPRIREAIWCGSTNSTTEEGKELQDARVLTDVGDVPIQEIRDCGVDDHRLMNVIGESVKLVMEEDPLRPLVLGGDHSISFPVIRAVSEKLGGPVDVLHLDAHPDNYDAFEGNIYSHASSFARVMEGDYVRRLLQVGIRSITAEGRAQAKKFGVEQYEMRTFSRDRHFLENLKLGEGVKGVYISIDVDCLDPAFAPGVSHLEPGGLSFRDVLNILHNLQGDVVAGDVVELNPQRDTVDGMTAMVAAKLVRELAAKISK</sequence>
<dbReference type="InterPro" id="IPR006035">
    <property type="entry name" value="Ureohydrolase"/>
</dbReference>
<dbReference type="GO" id="GO:0004053">
    <property type="term" value="F:arginase activity"/>
    <property type="evidence" value="ECO:0007669"/>
    <property type="project" value="UniProtKB-EC"/>
</dbReference>
<keyword evidence="15" id="KW-1185">Reference proteome</keyword>
<dbReference type="CDD" id="cd11593">
    <property type="entry name" value="Agmatinase-like_2"/>
    <property type="match status" value="1"/>
</dbReference>